<gene>
    <name evidence="2" type="ORF">Thini_2266</name>
</gene>
<feature type="compositionally biased region" description="Low complexity" evidence="1">
    <location>
        <begin position="1"/>
        <end position="15"/>
    </location>
</feature>
<evidence type="ECO:0000313" key="3">
    <source>
        <dbReference type="Proteomes" id="UP000005317"/>
    </source>
</evidence>
<accession>A0A656HFQ2</accession>
<name>A0A656HFQ2_THINJ</name>
<reference evidence="3" key="1">
    <citation type="journal article" date="2011" name="Stand. Genomic Sci.">
        <title>Genome sequence of the filamentous, gliding Thiothrix nivea neotype strain (JP2(T)).</title>
        <authorList>
            <person name="Lapidus A."/>
            <person name="Nolan M."/>
            <person name="Lucas S."/>
            <person name="Glavina Del Rio T."/>
            <person name="Tice H."/>
            <person name="Cheng J.F."/>
            <person name="Tapia R."/>
            <person name="Han C."/>
            <person name="Goodwin L."/>
            <person name="Pitluck S."/>
            <person name="Liolios K."/>
            <person name="Pagani I."/>
            <person name="Ivanova N."/>
            <person name="Huntemann M."/>
            <person name="Mavromatis K."/>
            <person name="Mikhailova N."/>
            <person name="Pati A."/>
            <person name="Chen A."/>
            <person name="Palaniappan K."/>
            <person name="Land M."/>
            <person name="Brambilla E.M."/>
            <person name="Rohde M."/>
            <person name="Abt B."/>
            <person name="Verbarg S."/>
            <person name="Goker M."/>
            <person name="Bristow J."/>
            <person name="Eisen J.A."/>
            <person name="Markowitz V."/>
            <person name="Hugenholtz P."/>
            <person name="Kyrpides N.C."/>
            <person name="Klenk H.P."/>
            <person name="Woyke T."/>
        </authorList>
    </citation>
    <scope>NUCLEOTIDE SEQUENCE [LARGE SCALE GENOMIC DNA]</scope>
    <source>
        <strain evidence="3">ATCC 35100 / DSM 5205 / JP2</strain>
    </source>
</reference>
<proteinExistence type="predicted"/>
<evidence type="ECO:0000256" key="1">
    <source>
        <dbReference type="SAM" id="MobiDB-lite"/>
    </source>
</evidence>
<sequence>MVVSPAPLSPSAPTADGKPGGKIEPLLERMETVLRELASLQSMMVNPADPYPMPDELMQQTWQPRVDALTRQFEELARQARDLSQRRLQRFLWEQALTVGFAVDTGYTIINVMGDVEDDALFEEMLAFLTNSAYLVEQRQSLTYSILMSSLSGAYDNEGKLVPNTAVSPRQRRIRQFLEERLQQEPEPVMLESYLDIYYSLSQENPALISDAQFWQQLESLRGQLTPDAYFRYHLQALNPLDPNVDYTSLLRGINTTQMTRQQRRDLLFALSNSISSLFNPEFNGSTPPVQIPEPQRQLLLRYLETNLPAPELQDRFSLYQYGDQLYTIELLRNGQAGAADAFYQKIIGSQSLVEQLAMLLMTPTGNEAVMKRLQQNQPLLQKLEARLQQPGLAPEMYPLLDEGINLLNGSAQYAPEPPDVSVDEYGNTTYTQETFAPDGSPETGTTPDTAPADGQESGY</sequence>
<dbReference type="Proteomes" id="UP000005317">
    <property type="component" value="Unassembled WGS sequence"/>
</dbReference>
<feature type="region of interest" description="Disordered" evidence="1">
    <location>
        <begin position="1"/>
        <end position="23"/>
    </location>
</feature>
<keyword evidence="3" id="KW-1185">Reference proteome</keyword>
<dbReference type="EMBL" id="JH651384">
    <property type="protein sequence ID" value="EIJ34824.1"/>
    <property type="molecule type" value="Genomic_DNA"/>
</dbReference>
<evidence type="ECO:0000313" key="2">
    <source>
        <dbReference type="EMBL" id="EIJ34824.1"/>
    </source>
</evidence>
<organism evidence="2 3">
    <name type="scientific">Thiothrix nivea (strain ATCC 35100 / DSM 5205 / JP2)</name>
    <dbReference type="NCBI Taxonomy" id="870187"/>
    <lineage>
        <taxon>Bacteria</taxon>
        <taxon>Pseudomonadati</taxon>
        <taxon>Pseudomonadota</taxon>
        <taxon>Gammaproteobacteria</taxon>
        <taxon>Thiotrichales</taxon>
        <taxon>Thiotrichaceae</taxon>
        <taxon>Thiothrix</taxon>
    </lineage>
</organism>
<feature type="region of interest" description="Disordered" evidence="1">
    <location>
        <begin position="431"/>
        <end position="460"/>
    </location>
</feature>
<dbReference type="AlphaFoldDB" id="A0A656HFQ2"/>
<protein>
    <submittedName>
        <fullName evidence="2">Uncharacterized protein</fullName>
    </submittedName>
</protein>